<dbReference type="KEGG" id="bmeg:BG04_2564"/>
<protein>
    <recommendedName>
        <fullName evidence="4 11">Phosphoribosylaminoimidazole-succinocarboxamide synthase</fullName>
        <ecNumber evidence="3 11">6.3.2.6</ecNumber>
    </recommendedName>
    <alternativeName>
        <fullName evidence="9 11">SAICAR synthetase</fullName>
    </alternativeName>
</protein>
<evidence type="ECO:0000256" key="7">
    <source>
        <dbReference type="ARBA" id="ARBA00022755"/>
    </source>
</evidence>
<name>A0A0B6A9G4_PRIM2</name>
<dbReference type="EC" id="6.3.2.6" evidence="3 11"/>
<reference evidence="13 14" key="1">
    <citation type="journal article" date="2015" name="Genome Announc.">
        <title>Complete genome sequences for 35 biothreat assay-relevant bacillus species.</title>
        <authorList>
            <person name="Johnson S.L."/>
            <person name="Daligault H.E."/>
            <person name="Davenport K.W."/>
            <person name="Jaissle J."/>
            <person name="Frey K.G."/>
            <person name="Ladner J.T."/>
            <person name="Broomall S.M."/>
            <person name="Bishop-Lilly K.A."/>
            <person name="Bruce D.C."/>
            <person name="Gibbons H.S."/>
            <person name="Coyne S.R."/>
            <person name="Lo C.C."/>
            <person name="Meincke L."/>
            <person name="Munk A.C."/>
            <person name="Koroleva G.I."/>
            <person name="Rosenzweig C.N."/>
            <person name="Palacios G.F."/>
            <person name="Redden C.L."/>
            <person name="Minogue T.D."/>
            <person name="Chain P.S."/>
        </authorList>
    </citation>
    <scope>NUCLEOTIDE SEQUENCE [LARGE SCALE GENOMIC DNA]</scope>
    <source>
        <strain evidence="14">ATCC 14581 / DSM 32 / JCM 2506 / NBRC 15308 / NCIMB 9376 / NCTC 10342 / NRRL B-14308 / VKM B-512</strain>
    </source>
</reference>
<evidence type="ECO:0000256" key="1">
    <source>
        <dbReference type="ARBA" id="ARBA00004672"/>
    </source>
</evidence>
<dbReference type="FunFam" id="3.30.200.20:FF:000189">
    <property type="entry name" value="Phosphoribosylaminoimidazole-succinocarboxamide synthase"/>
    <property type="match status" value="1"/>
</dbReference>
<comment type="pathway">
    <text evidence="1 11">Purine metabolism; IMP biosynthesis via de novo pathway; 5-amino-1-(5-phospho-D-ribosyl)imidazole-4-carboxamide from 5-amino-1-(5-phospho-D-ribosyl)imidazole-4-carboxylate: step 1/2.</text>
</comment>
<dbReference type="InterPro" id="IPR050089">
    <property type="entry name" value="SAICAR_synthetase"/>
</dbReference>
<gene>
    <name evidence="11 13" type="primary">purC</name>
    <name evidence="13" type="ORF">BG04_2564</name>
</gene>
<feature type="domain" description="SAICAR synthetase/ADE2 N-terminal" evidence="12">
    <location>
        <begin position="6"/>
        <end position="232"/>
    </location>
</feature>
<dbReference type="PANTHER" id="PTHR43599">
    <property type="entry name" value="MULTIFUNCTIONAL PROTEIN ADE2"/>
    <property type="match status" value="1"/>
</dbReference>
<dbReference type="InterPro" id="IPR018236">
    <property type="entry name" value="SAICAR_synthetase_CS"/>
</dbReference>
<comment type="similarity">
    <text evidence="2 11">Belongs to the SAICAR synthetase family.</text>
</comment>
<keyword evidence="6 11" id="KW-0547">Nucleotide-binding</keyword>
<evidence type="ECO:0000256" key="11">
    <source>
        <dbReference type="HAMAP-Rule" id="MF_00137"/>
    </source>
</evidence>
<dbReference type="GeneID" id="93640635"/>
<dbReference type="PANTHER" id="PTHR43599:SF3">
    <property type="entry name" value="SI:DKEY-6E2.2"/>
    <property type="match status" value="1"/>
</dbReference>
<dbReference type="PROSITE" id="PS01058">
    <property type="entry name" value="SAICAR_SYNTHETASE_2"/>
    <property type="match status" value="1"/>
</dbReference>
<dbReference type="HOGENOM" id="CLU_061495_2_0_9"/>
<evidence type="ECO:0000259" key="12">
    <source>
        <dbReference type="Pfam" id="PF01259"/>
    </source>
</evidence>
<comment type="catalytic activity">
    <reaction evidence="10 11">
        <text>5-amino-1-(5-phospho-D-ribosyl)imidazole-4-carboxylate + L-aspartate + ATP = (2S)-2-[5-amino-1-(5-phospho-beta-D-ribosyl)imidazole-4-carboxamido]succinate + ADP + phosphate + 2 H(+)</text>
        <dbReference type="Rhea" id="RHEA:22628"/>
        <dbReference type="ChEBI" id="CHEBI:15378"/>
        <dbReference type="ChEBI" id="CHEBI:29991"/>
        <dbReference type="ChEBI" id="CHEBI:30616"/>
        <dbReference type="ChEBI" id="CHEBI:43474"/>
        <dbReference type="ChEBI" id="CHEBI:58443"/>
        <dbReference type="ChEBI" id="CHEBI:77657"/>
        <dbReference type="ChEBI" id="CHEBI:456216"/>
        <dbReference type="EC" id="6.3.2.6"/>
    </reaction>
</comment>
<proteinExistence type="inferred from homology"/>
<dbReference type="AlphaFoldDB" id="A0A0B6A9G4"/>
<evidence type="ECO:0000256" key="8">
    <source>
        <dbReference type="ARBA" id="ARBA00022840"/>
    </source>
</evidence>
<evidence type="ECO:0000256" key="5">
    <source>
        <dbReference type="ARBA" id="ARBA00022598"/>
    </source>
</evidence>
<dbReference type="NCBIfam" id="TIGR00081">
    <property type="entry name" value="purC"/>
    <property type="match status" value="1"/>
</dbReference>
<dbReference type="GO" id="GO:0005524">
    <property type="term" value="F:ATP binding"/>
    <property type="evidence" value="ECO:0007669"/>
    <property type="project" value="UniProtKB-KW"/>
</dbReference>
<dbReference type="HAMAP" id="MF_00137">
    <property type="entry name" value="SAICAR_synth"/>
    <property type="match status" value="1"/>
</dbReference>
<keyword evidence="5 11" id="KW-0436">Ligase</keyword>
<accession>A0A0B6A9G4</accession>
<evidence type="ECO:0000256" key="3">
    <source>
        <dbReference type="ARBA" id="ARBA00012217"/>
    </source>
</evidence>
<dbReference type="SUPFAM" id="SSF56104">
    <property type="entry name" value="SAICAR synthase-like"/>
    <property type="match status" value="1"/>
</dbReference>
<evidence type="ECO:0000313" key="13">
    <source>
        <dbReference type="EMBL" id="AJI21580.1"/>
    </source>
</evidence>
<sequence>MEKQELLYEGKAKKIYATDEQDVLWVAYKNEATAFNGQKKAEISGKAQLNNQISSLLFSMLHEQGITTHFVKQLSDHEQAVKKVEIVPLEVVVRNATAGSLAKRIGVEEGIRFEQPIVELYYKDDALGDPLILAEHAIFLKAATQEEIDSLKAQALQINEILSKFFKDKDIFLVDFKLEFGRTSQGDIILADEISPDTCRFWDVHTNEKLDKDVFRRDLGGLTEAYEKILQRIGG</sequence>
<dbReference type="GO" id="GO:0006189">
    <property type="term" value="P:'de novo' IMP biosynthetic process"/>
    <property type="evidence" value="ECO:0007669"/>
    <property type="project" value="UniProtKB-UniRule"/>
</dbReference>
<dbReference type="InterPro" id="IPR001636">
    <property type="entry name" value="SAICAR_synth"/>
</dbReference>
<evidence type="ECO:0000256" key="9">
    <source>
        <dbReference type="ARBA" id="ARBA00030409"/>
    </source>
</evidence>
<dbReference type="GO" id="GO:0009236">
    <property type="term" value="P:cobalamin biosynthetic process"/>
    <property type="evidence" value="ECO:0007669"/>
    <property type="project" value="InterPro"/>
</dbReference>
<evidence type="ECO:0000256" key="4">
    <source>
        <dbReference type="ARBA" id="ARBA00016460"/>
    </source>
</evidence>
<keyword evidence="7 11" id="KW-0658">Purine biosynthesis</keyword>
<dbReference type="UniPathway" id="UPA00074">
    <property type="reaction ID" value="UER00131"/>
</dbReference>
<dbReference type="Gene3D" id="3.30.200.20">
    <property type="entry name" value="Phosphorylase Kinase, domain 1"/>
    <property type="match status" value="1"/>
</dbReference>
<evidence type="ECO:0000313" key="14">
    <source>
        <dbReference type="Proteomes" id="UP000031829"/>
    </source>
</evidence>
<evidence type="ECO:0000256" key="2">
    <source>
        <dbReference type="ARBA" id="ARBA00010190"/>
    </source>
</evidence>
<dbReference type="InterPro" id="IPR033934">
    <property type="entry name" value="SAICAR_synt_PurC"/>
</dbReference>
<keyword evidence="8 11" id="KW-0067">ATP-binding</keyword>
<dbReference type="RefSeq" id="WP_013055037.1">
    <property type="nucleotide sequence ID" value="NZ_BCVB01000013.1"/>
</dbReference>
<dbReference type="GO" id="GO:0004639">
    <property type="term" value="F:phosphoribosylaminoimidazolesuccinocarboxamide synthase activity"/>
    <property type="evidence" value="ECO:0007669"/>
    <property type="project" value="UniProtKB-UniRule"/>
</dbReference>
<organism evidence="13 14">
    <name type="scientific">Priestia megaterium (strain ATCC 14581 / DSM 32 / CCUG 1817 / JCM 2506 / NBRC 15308 / NCIMB 9376 / NCTC 10342 / NRRL B-14308 / VKM B-512 / Ford 19)</name>
    <name type="common">Bacillus megaterium</name>
    <dbReference type="NCBI Taxonomy" id="1348623"/>
    <lineage>
        <taxon>Bacteria</taxon>
        <taxon>Bacillati</taxon>
        <taxon>Bacillota</taxon>
        <taxon>Bacilli</taxon>
        <taxon>Bacillales</taxon>
        <taxon>Bacillaceae</taxon>
        <taxon>Priestia</taxon>
    </lineage>
</organism>
<evidence type="ECO:0000256" key="6">
    <source>
        <dbReference type="ARBA" id="ARBA00022741"/>
    </source>
</evidence>
<evidence type="ECO:0000256" key="10">
    <source>
        <dbReference type="ARBA" id="ARBA00048475"/>
    </source>
</evidence>
<dbReference type="EMBL" id="CP009920">
    <property type="protein sequence ID" value="AJI21580.1"/>
    <property type="molecule type" value="Genomic_DNA"/>
</dbReference>
<dbReference type="FunFam" id="3.30.470.20:FF:000006">
    <property type="entry name" value="Phosphoribosylaminoimidazole-succinocarboxamide synthase"/>
    <property type="match status" value="1"/>
</dbReference>
<dbReference type="CDD" id="cd01415">
    <property type="entry name" value="SAICAR_synt_PurC"/>
    <property type="match status" value="1"/>
</dbReference>
<dbReference type="Pfam" id="PF01259">
    <property type="entry name" value="SAICAR_synt"/>
    <property type="match status" value="1"/>
</dbReference>
<dbReference type="PROSITE" id="PS01057">
    <property type="entry name" value="SAICAR_SYNTHETASE_1"/>
    <property type="match status" value="1"/>
</dbReference>
<dbReference type="Gene3D" id="3.30.470.20">
    <property type="entry name" value="ATP-grasp fold, B domain"/>
    <property type="match status" value="1"/>
</dbReference>
<dbReference type="InterPro" id="IPR028923">
    <property type="entry name" value="SAICAR_synt/ADE2_N"/>
</dbReference>
<dbReference type="Proteomes" id="UP000031829">
    <property type="component" value="Chromosome"/>
</dbReference>